<organism evidence="2">
    <name type="scientific">Tetraselmis sp. GSL018</name>
    <dbReference type="NCBI Taxonomy" id="582737"/>
    <lineage>
        <taxon>Eukaryota</taxon>
        <taxon>Viridiplantae</taxon>
        <taxon>Chlorophyta</taxon>
        <taxon>core chlorophytes</taxon>
        <taxon>Chlorodendrophyceae</taxon>
        <taxon>Chlorodendrales</taxon>
        <taxon>Chlorodendraceae</taxon>
        <taxon>Tetraselmis</taxon>
    </lineage>
</organism>
<reference evidence="2" key="1">
    <citation type="submission" date="2014-05" db="EMBL/GenBank/DDBJ databases">
        <title>The transcriptome of the halophilic microalga Tetraselmis sp. GSL018 isolated from the Great Salt Lake, Utah.</title>
        <authorList>
            <person name="Jinkerson R.E."/>
            <person name="D'Adamo S."/>
            <person name="Posewitz M.C."/>
        </authorList>
    </citation>
    <scope>NUCLEOTIDE SEQUENCE</scope>
    <source>
        <strain evidence="2">GSL018</strain>
    </source>
</reference>
<accession>A0A061SE73</accession>
<name>A0A061SE73_9CHLO</name>
<protein>
    <submittedName>
        <fullName evidence="2">Uncharacterized protein</fullName>
    </submittedName>
</protein>
<sequence length="117" mass="12904">MAQQMPAAGFPAPAQQVMQPAPPGTIDPNLMLMYQMQNQQMQQTQLAMNAQVAMVAANTAPVVNNFNNNNVDTSRGTDIVYVGHEDHHLCGCPPVVHWIVCFFTGFWLPCALYSCCY</sequence>
<dbReference type="AlphaFoldDB" id="A0A061SE73"/>
<dbReference type="EMBL" id="GBEZ01001504">
    <property type="protein sequence ID" value="JAC83472.1"/>
    <property type="molecule type" value="Transcribed_RNA"/>
</dbReference>
<feature type="region of interest" description="Disordered" evidence="1">
    <location>
        <begin position="1"/>
        <end position="20"/>
    </location>
</feature>
<evidence type="ECO:0000313" key="2">
    <source>
        <dbReference type="EMBL" id="JAC83472.1"/>
    </source>
</evidence>
<gene>
    <name evidence="2" type="ORF">TSPGSL018_3271</name>
</gene>
<proteinExistence type="predicted"/>
<evidence type="ECO:0000256" key="1">
    <source>
        <dbReference type="SAM" id="MobiDB-lite"/>
    </source>
</evidence>